<proteinExistence type="predicted"/>
<sequence length="112" mass="13500">MSNIQHKKLSQGDWQSKPYLEQMANIGSEVYRAINWKNKKNEEYANMAFIRSLELFDLSKQSKLTPSQYRELTRMREIWVDYFKYDNEYNSTDEDINKYFTYLTIAFKNVVG</sequence>
<name>A0A1F4UJR3_9BACT</name>
<accession>A0A1F4UJR3</accession>
<dbReference type="EMBL" id="MEUP01000099">
    <property type="protein sequence ID" value="OGC45050.1"/>
    <property type="molecule type" value="Genomic_DNA"/>
</dbReference>
<organism evidence="1 2">
    <name type="scientific">candidate division WS6 bacterium RIFOXYC1_FULL_33_10</name>
    <dbReference type="NCBI Taxonomy" id="1802606"/>
    <lineage>
        <taxon>Bacteria</taxon>
        <taxon>Candidatus Dojkabacteria</taxon>
    </lineage>
</organism>
<dbReference type="AlphaFoldDB" id="A0A1F4UJR3"/>
<reference evidence="1 2" key="1">
    <citation type="journal article" date="2016" name="Nat. Commun.">
        <title>Thousands of microbial genomes shed light on interconnected biogeochemical processes in an aquifer system.</title>
        <authorList>
            <person name="Anantharaman K."/>
            <person name="Brown C.T."/>
            <person name="Hug L.A."/>
            <person name="Sharon I."/>
            <person name="Castelle C.J."/>
            <person name="Probst A.J."/>
            <person name="Thomas B.C."/>
            <person name="Singh A."/>
            <person name="Wilkins M.J."/>
            <person name="Karaoz U."/>
            <person name="Brodie E.L."/>
            <person name="Williams K.H."/>
            <person name="Hubbard S.S."/>
            <person name="Banfield J.F."/>
        </authorList>
    </citation>
    <scope>NUCLEOTIDE SEQUENCE [LARGE SCALE GENOMIC DNA]</scope>
</reference>
<protein>
    <submittedName>
        <fullName evidence="1">Uncharacterized protein</fullName>
    </submittedName>
</protein>
<evidence type="ECO:0000313" key="2">
    <source>
        <dbReference type="Proteomes" id="UP000178631"/>
    </source>
</evidence>
<comment type="caution">
    <text evidence="1">The sequence shown here is derived from an EMBL/GenBank/DDBJ whole genome shotgun (WGS) entry which is preliminary data.</text>
</comment>
<gene>
    <name evidence="1" type="ORF">A3J98_00675</name>
</gene>
<evidence type="ECO:0000313" key="1">
    <source>
        <dbReference type="EMBL" id="OGC45050.1"/>
    </source>
</evidence>
<dbReference type="Proteomes" id="UP000178631">
    <property type="component" value="Unassembled WGS sequence"/>
</dbReference>